<dbReference type="SUPFAM" id="SSF51197">
    <property type="entry name" value="Clavaminate synthase-like"/>
    <property type="match status" value="1"/>
</dbReference>
<comment type="similarity">
    <text evidence="1">Belongs to the iron/ascorbate-dependent oxidoreductase family.</text>
</comment>
<dbReference type="GeneID" id="81600783"/>
<comment type="caution">
    <text evidence="3">The sequence shown here is derived from an EMBL/GenBank/DDBJ whole genome shotgun (WGS) entry which is preliminary data.</text>
</comment>
<dbReference type="InterPro" id="IPR027443">
    <property type="entry name" value="IPNS-like_sf"/>
</dbReference>
<dbReference type="Proteomes" id="UP001213681">
    <property type="component" value="Unassembled WGS sequence"/>
</dbReference>
<proteinExistence type="inferred from homology"/>
<dbReference type="Gene3D" id="2.60.120.330">
    <property type="entry name" value="B-lactam Antibiotic, Isopenicillin N Synthase, Chain"/>
    <property type="match status" value="1"/>
</dbReference>
<evidence type="ECO:0000313" key="4">
    <source>
        <dbReference type="Proteomes" id="UP001213681"/>
    </source>
</evidence>
<dbReference type="PANTHER" id="PTHR47990">
    <property type="entry name" value="2-OXOGLUTARATE (2OG) AND FE(II)-DEPENDENT OXYGENASE SUPERFAMILY PROTEIN-RELATED"/>
    <property type="match status" value="1"/>
</dbReference>
<evidence type="ECO:0000313" key="3">
    <source>
        <dbReference type="EMBL" id="KAJ5450709.1"/>
    </source>
</evidence>
<feature type="domain" description="Isopenicillin N synthase-like Fe(2+) 2OG dioxygenase" evidence="2">
    <location>
        <begin position="162"/>
        <end position="265"/>
    </location>
</feature>
<evidence type="ECO:0000259" key="2">
    <source>
        <dbReference type="Pfam" id="PF03171"/>
    </source>
</evidence>
<name>A0AAD6C617_9EURO</name>
<dbReference type="RefSeq" id="XP_056766244.1">
    <property type="nucleotide sequence ID" value="XM_056910540.1"/>
</dbReference>
<dbReference type="AlphaFoldDB" id="A0AAD6C617"/>
<reference evidence="3" key="1">
    <citation type="submission" date="2022-12" db="EMBL/GenBank/DDBJ databases">
        <authorList>
            <person name="Petersen C."/>
        </authorList>
    </citation>
    <scope>NUCLEOTIDE SEQUENCE</scope>
    <source>
        <strain evidence="3">IBT 16125</strain>
    </source>
</reference>
<dbReference type="InterPro" id="IPR044861">
    <property type="entry name" value="IPNS-like_FE2OG_OXY"/>
</dbReference>
<evidence type="ECO:0000256" key="1">
    <source>
        <dbReference type="ARBA" id="ARBA00008056"/>
    </source>
</evidence>
<organism evidence="3 4">
    <name type="scientific">Penicillium daleae</name>
    <dbReference type="NCBI Taxonomy" id="63821"/>
    <lineage>
        <taxon>Eukaryota</taxon>
        <taxon>Fungi</taxon>
        <taxon>Dikarya</taxon>
        <taxon>Ascomycota</taxon>
        <taxon>Pezizomycotina</taxon>
        <taxon>Eurotiomycetes</taxon>
        <taxon>Eurotiomycetidae</taxon>
        <taxon>Eurotiales</taxon>
        <taxon>Aspergillaceae</taxon>
        <taxon>Penicillium</taxon>
    </lineage>
</organism>
<accession>A0AAD6C617</accession>
<dbReference type="InterPro" id="IPR050231">
    <property type="entry name" value="Iron_ascorbate_oxido_reductase"/>
</dbReference>
<sequence length="290" mass="32270">MASTLDLPLLDLSGDRDPATITNIQKALLRYGAIRLWAPSLKGAHFLELQQNAREFFQLPVDVKAETKGYTGFDSELIRGDTPIPKESVYFFRASDLQGNPPPSSLRDSVIVVHETLPELTYWHKKWKLMKDTIFSAISNDILDSSIPLTGTLQLDQESFGINFYDPKQLDNKIIEYNPPHMDTGTLVVLIRDDNAHDGLEIADLRSTDKLGSKEVGQEATFVPVPANPDEVIVLVGTRLQRLLGRDKVRACVHRVQGPSTDRRYMEEVRLSFTIACAASPPPGTQPSSS</sequence>
<keyword evidence="4" id="KW-1185">Reference proteome</keyword>
<gene>
    <name evidence="3" type="ORF">N7458_007158</name>
</gene>
<dbReference type="EMBL" id="JAPVEA010000006">
    <property type="protein sequence ID" value="KAJ5450709.1"/>
    <property type="molecule type" value="Genomic_DNA"/>
</dbReference>
<dbReference type="Pfam" id="PF03171">
    <property type="entry name" value="2OG-FeII_Oxy"/>
    <property type="match status" value="1"/>
</dbReference>
<protein>
    <recommendedName>
        <fullName evidence="2">Isopenicillin N synthase-like Fe(2+) 2OG dioxygenase domain-containing protein</fullName>
    </recommendedName>
</protein>
<reference evidence="3" key="2">
    <citation type="journal article" date="2023" name="IMA Fungus">
        <title>Comparative genomic study of the Penicillium genus elucidates a diverse pangenome and 15 lateral gene transfer events.</title>
        <authorList>
            <person name="Petersen C."/>
            <person name="Sorensen T."/>
            <person name="Nielsen M.R."/>
            <person name="Sondergaard T.E."/>
            <person name="Sorensen J.L."/>
            <person name="Fitzpatrick D.A."/>
            <person name="Frisvad J.C."/>
            <person name="Nielsen K.L."/>
        </authorList>
    </citation>
    <scope>NUCLEOTIDE SEQUENCE</scope>
    <source>
        <strain evidence="3">IBT 16125</strain>
    </source>
</reference>